<proteinExistence type="predicted"/>
<dbReference type="OrthoDB" id="8953110at2"/>
<dbReference type="Gene3D" id="3.40.50.720">
    <property type="entry name" value="NAD(P)-binding Rossmann-like Domain"/>
    <property type="match status" value="1"/>
</dbReference>
<dbReference type="EMBL" id="SIHO01000001">
    <property type="protein sequence ID" value="TFU05583.1"/>
    <property type="molecule type" value="Genomic_DNA"/>
</dbReference>
<dbReference type="AlphaFoldDB" id="A0A4Y9EQU4"/>
<evidence type="ECO:0000313" key="1">
    <source>
        <dbReference type="EMBL" id="TFU05583.1"/>
    </source>
</evidence>
<dbReference type="Pfam" id="PF11017">
    <property type="entry name" value="DUF2855"/>
    <property type="match status" value="1"/>
</dbReference>
<gene>
    <name evidence="1" type="ORF">EUV02_00645</name>
</gene>
<dbReference type="SUPFAM" id="SSF50129">
    <property type="entry name" value="GroES-like"/>
    <property type="match status" value="1"/>
</dbReference>
<reference evidence="1 2" key="1">
    <citation type="submission" date="2019-02" db="EMBL/GenBank/DDBJ databases">
        <title>Polymorphobacter sp. isolated from the lake at the Tibet of China.</title>
        <authorList>
            <person name="Li A."/>
        </authorList>
    </citation>
    <scope>NUCLEOTIDE SEQUENCE [LARGE SCALE GENOMIC DNA]</scope>
    <source>
        <strain evidence="1 2">DJ1R-1</strain>
    </source>
</reference>
<dbReference type="InterPro" id="IPR011032">
    <property type="entry name" value="GroES-like_sf"/>
</dbReference>
<evidence type="ECO:0000313" key="2">
    <source>
        <dbReference type="Proteomes" id="UP000297737"/>
    </source>
</evidence>
<dbReference type="InterPro" id="IPR021276">
    <property type="entry name" value="DUF2855"/>
</dbReference>
<sequence>MTNTTTEFRVRRQDLRKTEVAHTFAEPAEGQVRFAIDAFALTSNNITYGAFGEAMKYWNFYPAPDGWGIIPVWGFATVVESRALGFAPGDRYYGYWPMASHAILTPGKVRPDSFSDIAEHRAGLASAYNGYTRAKSPTNADDDARYALFRGLYITSFLIDDYLPEVAPGVTQVLLSSASSKTAIGLAQALKVRGGVKVVGLTSGANADFVMHTGVYDSVVSYDAIETLDPSLRSAFVDFAGNEATRARVHRHFGDALATSLMIGATDWDSPRGGGGDLPGPKPEMFFAPSVLAQRIAEWGPGGFDSRLTAAWESFLDSTEGWLEIVRDRGAVSAEKHYRDLLEGRASPKQGVILTLLDA</sequence>
<protein>
    <submittedName>
        <fullName evidence="1">DUF2855 family protein</fullName>
    </submittedName>
</protein>
<name>A0A4Y9EQU4_9SPHN</name>
<dbReference type="Gene3D" id="3.90.180.10">
    <property type="entry name" value="Medium-chain alcohol dehydrogenases, catalytic domain"/>
    <property type="match status" value="1"/>
</dbReference>
<keyword evidence="2" id="KW-1185">Reference proteome</keyword>
<comment type="caution">
    <text evidence="1">The sequence shown here is derived from an EMBL/GenBank/DDBJ whole genome shotgun (WGS) entry which is preliminary data.</text>
</comment>
<accession>A0A4Y9EQU4</accession>
<dbReference type="Proteomes" id="UP000297737">
    <property type="component" value="Unassembled WGS sequence"/>
</dbReference>
<dbReference type="RefSeq" id="WP_135244307.1">
    <property type="nucleotide sequence ID" value="NZ_SIHO01000001.1"/>
</dbReference>
<organism evidence="1 2">
    <name type="scientific">Glacieibacterium arshaanense</name>
    <dbReference type="NCBI Taxonomy" id="2511025"/>
    <lineage>
        <taxon>Bacteria</taxon>
        <taxon>Pseudomonadati</taxon>
        <taxon>Pseudomonadota</taxon>
        <taxon>Alphaproteobacteria</taxon>
        <taxon>Sphingomonadales</taxon>
        <taxon>Sphingosinicellaceae</taxon>
        <taxon>Glacieibacterium</taxon>
    </lineage>
</organism>